<dbReference type="InterPro" id="IPR038324">
    <property type="entry name" value="Rpb4/RPC9_sf"/>
</dbReference>
<dbReference type="AlphaFoldDB" id="A0A8S0UPF9"/>
<feature type="signal peptide" evidence="1">
    <location>
        <begin position="1"/>
        <end position="19"/>
    </location>
</feature>
<keyword evidence="2" id="KW-0804">Transcription</keyword>
<evidence type="ECO:0000256" key="1">
    <source>
        <dbReference type="SAM" id="SignalP"/>
    </source>
</evidence>
<dbReference type="Proteomes" id="UP000594638">
    <property type="component" value="Unassembled WGS sequence"/>
</dbReference>
<keyword evidence="1" id="KW-0732">Signal</keyword>
<dbReference type="EMBL" id="CACTIH010009030">
    <property type="protein sequence ID" value="CAA3019797.1"/>
    <property type="molecule type" value="Genomic_DNA"/>
</dbReference>
<protein>
    <submittedName>
        <fullName evidence="2">DNA-directed RNA polymerase II subunit 4</fullName>
    </submittedName>
</protein>
<sequence length="71" mass="7860">MNILVFLCNLLNMQLSVLGNLCPETIGEALSMVPSIKTRGQAHDDYAIEKMLNDLSDQKIQISVILLCNLV</sequence>
<dbReference type="SUPFAM" id="SSF47819">
    <property type="entry name" value="HRDC-like"/>
    <property type="match status" value="1"/>
</dbReference>
<dbReference type="GO" id="GO:0000428">
    <property type="term" value="C:DNA-directed RNA polymerase complex"/>
    <property type="evidence" value="ECO:0007669"/>
    <property type="project" value="UniProtKB-KW"/>
</dbReference>
<evidence type="ECO:0000313" key="3">
    <source>
        <dbReference type="Proteomes" id="UP000594638"/>
    </source>
</evidence>
<dbReference type="InterPro" id="IPR045222">
    <property type="entry name" value="Rpb4-like"/>
</dbReference>
<dbReference type="Gramene" id="OE9A115878T1">
    <property type="protein sequence ID" value="OE9A115878C1"/>
    <property type="gene ID" value="OE9A115878"/>
</dbReference>
<gene>
    <name evidence="2" type="ORF">OLEA9_A115878</name>
</gene>
<dbReference type="GO" id="GO:0000166">
    <property type="term" value="F:nucleotide binding"/>
    <property type="evidence" value="ECO:0007669"/>
    <property type="project" value="InterPro"/>
</dbReference>
<dbReference type="Gene3D" id="1.20.1250.40">
    <property type="match status" value="1"/>
</dbReference>
<dbReference type="InterPro" id="IPR010997">
    <property type="entry name" value="HRDC-like_sf"/>
</dbReference>
<dbReference type="OrthoDB" id="2186918at2759"/>
<name>A0A8S0UPF9_OLEEU</name>
<comment type="caution">
    <text evidence="2">The sequence shown here is derived from an EMBL/GenBank/DDBJ whole genome shotgun (WGS) entry which is preliminary data.</text>
</comment>
<dbReference type="PANTHER" id="PTHR21297">
    <property type="entry name" value="DNA-DIRECTED RNA POLYMERASE II"/>
    <property type="match status" value="1"/>
</dbReference>
<organism evidence="2 3">
    <name type="scientific">Olea europaea subsp. europaea</name>
    <dbReference type="NCBI Taxonomy" id="158383"/>
    <lineage>
        <taxon>Eukaryota</taxon>
        <taxon>Viridiplantae</taxon>
        <taxon>Streptophyta</taxon>
        <taxon>Embryophyta</taxon>
        <taxon>Tracheophyta</taxon>
        <taxon>Spermatophyta</taxon>
        <taxon>Magnoliopsida</taxon>
        <taxon>eudicotyledons</taxon>
        <taxon>Gunneridae</taxon>
        <taxon>Pentapetalae</taxon>
        <taxon>asterids</taxon>
        <taxon>lamiids</taxon>
        <taxon>Lamiales</taxon>
        <taxon>Oleaceae</taxon>
        <taxon>Oleeae</taxon>
        <taxon>Olea</taxon>
    </lineage>
</organism>
<proteinExistence type="predicted"/>
<accession>A0A8S0UPF9</accession>
<keyword evidence="2" id="KW-0240">DNA-directed RNA polymerase</keyword>
<feature type="chain" id="PRO_5035860963" evidence="1">
    <location>
        <begin position="20"/>
        <end position="71"/>
    </location>
</feature>
<evidence type="ECO:0000313" key="2">
    <source>
        <dbReference type="EMBL" id="CAA3019797.1"/>
    </source>
</evidence>
<reference evidence="2 3" key="1">
    <citation type="submission" date="2019-12" db="EMBL/GenBank/DDBJ databases">
        <authorList>
            <person name="Alioto T."/>
            <person name="Alioto T."/>
            <person name="Gomez Garrido J."/>
        </authorList>
    </citation>
    <scope>NUCLEOTIDE SEQUENCE [LARGE SCALE GENOMIC DNA]</scope>
</reference>
<keyword evidence="3" id="KW-1185">Reference proteome</keyword>